<dbReference type="Proteomes" id="UP000018538">
    <property type="component" value="Unassembled WGS sequence"/>
</dbReference>
<dbReference type="EMBL" id="KI635808">
    <property type="protein sequence ID" value="ETB57194.1"/>
    <property type="molecule type" value="Genomic_DNA"/>
</dbReference>
<feature type="transmembrane region" description="Helical" evidence="1">
    <location>
        <begin position="12"/>
        <end position="37"/>
    </location>
</feature>
<evidence type="ECO:0000313" key="3">
    <source>
        <dbReference type="Proteomes" id="UP000018538"/>
    </source>
</evidence>
<dbReference type="EMBL" id="KI635808">
    <property type="protein sequence ID" value="ETB57195.1"/>
    <property type="molecule type" value="Genomic_DNA"/>
</dbReference>
<evidence type="ECO:0000313" key="2">
    <source>
        <dbReference type="EMBL" id="ETB57194.1"/>
    </source>
</evidence>
<dbReference type="AlphaFoldDB" id="V7PCQ4"/>
<proteinExistence type="predicted"/>
<sequence length="100" mass="11329">MINKIKGIFRVLYNYATLLLVYGLIIQASYLCFKYALTFSTKIRIACLISFGFTTFMTLWCHIKCLLKNPGHLNKSGISIMNTNAITNAITNTIMNAIRI</sequence>
<evidence type="ECO:0000256" key="1">
    <source>
        <dbReference type="SAM" id="Phobius"/>
    </source>
</evidence>
<gene>
    <name evidence="2" type="ORF">YYC_05007</name>
</gene>
<organism evidence="2 3">
    <name type="scientific">Plasmodium yoelii 17X</name>
    <dbReference type="NCBI Taxonomy" id="1323249"/>
    <lineage>
        <taxon>Eukaryota</taxon>
        <taxon>Sar</taxon>
        <taxon>Alveolata</taxon>
        <taxon>Apicomplexa</taxon>
        <taxon>Aconoidasida</taxon>
        <taxon>Haemosporida</taxon>
        <taxon>Plasmodiidae</taxon>
        <taxon>Plasmodium</taxon>
        <taxon>Plasmodium (Vinckeia)</taxon>
    </lineage>
</organism>
<keyword evidence="3" id="KW-1185">Reference proteome</keyword>
<keyword evidence="1" id="KW-0472">Membrane</keyword>
<protein>
    <submittedName>
        <fullName evidence="2">Uncharacterized protein</fullName>
    </submittedName>
</protein>
<keyword evidence="1" id="KW-1133">Transmembrane helix</keyword>
<keyword evidence="1" id="KW-0812">Transmembrane</keyword>
<accession>V7PCQ4</accession>
<feature type="transmembrane region" description="Helical" evidence="1">
    <location>
        <begin position="43"/>
        <end position="63"/>
    </location>
</feature>
<name>V7PCQ4_PLAYE</name>
<reference evidence="2 3" key="1">
    <citation type="submission" date="2013-11" db="EMBL/GenBank/DDBJ databases">
        <title>The Genome Sequence of Plasmodium yoelii 17X.</title>
        <authorList>
            <consortium name="The Broad Institute Genomics Platform"/>
            <consortium name="The Broad Institute Genome Sequencing Center for Infectious Disease"/>
            <person name="Neafsey D."/>
            <person name="Adams J."/>
            <person name="Walker B."/>
            <person name="Young S.K."/>
            <person name="Zeng Q."/>
            <person name="Gargeya S."/>
            <person name="Fitzgerald M."/>
            <person name="Haas B."/>
            <person name="Abouelleil A."/>
            <person name="Alvarado L."/>
            <person name="Chapman S.B."/>
            <person name="Gainer-Dewar J."/>
            <person name="Goldberg J."/>
            <person name="Griggs A."/>
            <person name="Gujja S."/>
            <person name="Hansen M."/>
            <person name="Howarth C."/>
            <person name="Imamovic A."/>
            <person name="Ireland A."/>
            <person name="Larimer J."/>
            <person name="McCowan C."/>
            <person name="Murphy C."/>
            <person name="Pearson M."/>
            <person name="Poon T.W."/>
            <person name="Priest M."/>
            <person name="Roberts A."/>
            <person name="Saif S."/>
            <person name="Shea T."/>
            <person name="Sykes S."/>
            <person name="Wortman J."/>
            <person name="Nusbaum C."/>
            <person name="Birren B."/>
        </authorList>
    </citation>
    <scope>NUCLEOTIDE SEQUENCE [LARGE SCALE GENOMIC DNA]</scope>
    <source>
        <strain evidence="2 3">17X</strain>
    </source>
</reference>